<dbReference type="EMBL" id="RJVG01000004">
    <property type="protein sequence ID" value="ROR28580.1"/>
    <property type="molecule type" value="Genomic_DNA"/>
</dbReference>
<keyword evidence="3" id="KW-1185">Reference proteome</keyword>
<comment type="caution">
    <text evidence="2">The sequence shown here is derived from an EMBL/GenBank/DDBJ whole genome shotgun (WGS) entry which is preliminary data.</text>
</comment>
<feature type="transmembrane region" description="Helical" evidence="1">
    <location>
        <begin position="54"/>
        <end position="74"/>
    </location>
</feature>
<feature type="transmembrane region" description="Helical" evidence="1">
    <location>
        <begin position="172"/>
        <end position="191"/>
    </location>
</feature>
<name>A0A3N1XPF8_9FIRM</name>
<feature type="transmembrane region" description="Helical" evidence="1">
    <location>
        <begin position="197"/>
        <end position="214"/>
    </location>
</feature>
<proteinExistence type="predicted"/>
<sequence>MKENKLTFEQKRIDKDLYIILASALIILGLYTVFQNKIMIFVNDITTHILLRTFVSTLFQFGTAGLGITLVAVLRKENFFTYGLKKKGAFLSILFSTLCFLPHLIFLFATDQVLYYLPFQSVWVTREVLESSFPVNIIGLVLVTAAWGFFEGFNYVFICDKINKRYPNKNRWFNHGAIICAIMCVLIHGMIGVTPRNIIEMITVLIIIYGMLMVKEITENAWGCVFIFVFFWNAF</sequence>
<evidence type="ECO:0008006" key="4">
    <source>
        <dbReference type="Google" id="ProtNLM"/>
    </source>
</evidence>
<accession>A0A3N1XPF8</accession>
<keyword evidence="1" id="KW-0472">Membrane</keyword>
<feature type="transmembrane region" description="Helical" evidence="1">
    <location>
        <begin position="94"/>
        <end position="117"/>
    </location>
</feature>
<feature type="transmembrane region" description="Helical" evidence="1">
    <location>
        <begin position="16"/>
        <end position="34"/>
    </location>
</feature>
<feature type="transmembrane region" description="Helical" evidence="1">
    <location>
        <begin position="137"/>
        <end position="160"/>
    </location>
</feature>
<evidence type="ECO:0000313" key="3">
    <source>
        <dbReference type="Proteomes" id="UP000273083"/>
    </source>
</evidence>
<keyword evidence="1" id="KW-1133">Transmembrane helix</keyword>
<evidence type="ECO:0000313" key="2">
    <source>
        <dbReference type="EMBL" id="ROR28580.1"/>
    </source>
</evidence>
<dbReference type="RefSeq" id="WP_123609080.1">
    <property type="nucleotide sequence ID" value="NZ_RJVG01000004.1"/>
</dbReference>
<reference evidence="2 3" key="1">
    <citation type="submission" date="2018-11" db="EMBL/GenBank/DDBJ databases">
        <title>Genomic Encyclopedia of Type Strains, Phase IV (KMG-IV): sequencing the most valuable type-strain genomes for metagenomic binning, comparative biology and taxonomic classification.</title>
        <authorList>
            <person name="Goeker M."/>
        </authorList>
    </citation>
    <scope>NUCLEOTIDE SEQUENCE [LARGE SCALE GENOMIC DNA]</scope>
    <source>
        <strain evidence="2 3">DSM 26537</strain>
    </source>
</reference>
<dbReference type="Proteomes" id="UP000273083">
    <property type="component" value="Unassembled WGS sequence"/>
</dbReference>
<gene>
    <name evidence="2" type="ORF">EDD66_104167</name>
</gene>
<organism evidence="2 3">
    <name type="scientific">Mobilisporobacter senegalensis</name>
    <dbReference type="NCBI Taxonomy" id="1329262"/>
    <lineage>
        <taxon>Bacteria</taxon>
        <taxon>Bacillati</taxon>
        <taxon>Bacillota</taxon>
        <taxon>Clostridia</taxon>
        <taxon>Lachnospirales</taxon>
        <taxon>Lachnospiraceae</taxon>
        <taxon>Mobilisporobacter</taxon>
    </lineage>
</organism>
<dbReference type="AlphaFoldDB" id="A0A3N1XPF8"/>
<dbReference type="OrthoDB" id="48176at2"/>
<evidence type="ECO:0000256" key="1">
    <source>
        <dbReference type="SAM" id="Phobius"/>
    </source>
</evidence>
<keyword evidence="1" id="KW-0812">Transmembrane</keyword>
<protein>
    <recommendedName>
        <fullName evidence="4">CAAX prenyl protease-like protein</fullName>
    </recommendedName>
</protein>